<dbReference type="Gene3D" id="1.10.260.40">
    <property type="entry name" value="lambda repressor-like DNA-binding domains"/>
    <property type="match status" value="1"/>
</dbReference>
<gene>
    <name evidence="3" type="ORF">UFOPK3564_00229</name>
</gene>
<proteinExistence type="predicted"/>
<feature type="domain" description="HTH cro/C1-type" evidence="2">
    <location>
        <begin position="8"/>
        <end position="63"/>
    </location>
</feature>
<dbReference type="GO" id="GO:0003677">
    <property type="term" value="F:DNA binding"/>
    <property type="evidence" value="ECO:0007669"/>
    <property type="project" value="InterPro"/>
</dbReference>
<sequence length="163" mass="18266">MLPIGSRIRVRRLELDLTQKELGEAVGDGVSKQTVRNWEAGRSEPTKHSADLAAALQWTEEELWAGPPPRRAQGPRRGPRRPTADERFTDAVGEGRSSTKDLLRQVRERTPDRPFLAYPEQPATRSEVDELRARLDKLEAWVREQDTTATAAVDDADDLTADA</sequence>
<dbReference type="Pfam" id="PF01381">
    <property type="entry name" value="HTH_3"/>
    <property type="match status" value="1"/>
</dbReference>
<name>A0A6J7FT21_9ZZZZ</name>
<dbReference type="EMBL" id="CAFBMK010000007">
    <property type="protein sequence ID" value="CAB4894693.1"/>
    <property type="molecule type" value="Genomic_DNA"/>
</dbReference>
<organism evidence="3">
    <name type="scientific">freshwater metagenome</name>
    <dbReference type="NCBI Taxonomy" id="449393"/>
    <lineage>
        <taxon>unclassified sequences</taxon>
        <taxon>metagenomes</taxon>
        <taxon>ecological metagenomes</taxon>
    </lineage>
</organism>
<evidence type="ECO:0000313" key="3">
    <source>
        <dbReference type="EMBL" id="CAB4894693.1"/>
    </source>
</evidence>
<dbReference type="SUPFAM" id="SSF47413">
    <property type="entry name" value="lambda repressor-like DNA-binding domains"/>
    <property type="match status" value="1"/>
</dbReference>
<dbReference type="InterPro" id="IPR001387">
    <property type="entry name" value="Cro/C1-type_HTH"/>
</dbReference>
<feature type="compositionally biased region" description="Basic and acidic residues" evidence="1">
    <location>
        <begin position="97"/>
        <end position="112"/>
    </location>
</feature>
<feature type="region of interest" description="Disordered" evidence="1">
    <location>
        <begin position="60"/>
        <end position="128"/>
    </location>
</feature>
<protein>
    <submittedName>
        <fullName evidence="3">Unannotated protein</fullName>
    </submittedName>
</protein>
<dbReference type="PROSITE" id="PS50943">
    <property type="entry name" value="HTH_CROC1"/>
    <property type="match status" value="1"/>
</dbReference>
<evidence type="ECO:0000259" key="2">
    <source>
        <dbReference type="PROSITE" id="PS50943"/>
    </source>
</evidence>
<dbReference type="AlphaFoldDB" id="A0A6J7FT21"/>
<dbReference type="SMART" id="SM00530">
    <property type="entry name" value="HTH_XRE"/>
    <property type="match status" value="1"/>
</dbReference>
<dbReference type="InterPro" id="IPR010982">
    <property type="entry name" value="Lambda_DNA-bd_dom_sf"/>
</dbReference>
<reference evidence="3" key="1">
    <citation type="submission" date="2020-05" db="EMBL/GenBank/DDBJ databases">
        <authorList>
            <person name="Chiriac C."/>
            <person name="Salcher M."/>
            <person name="Ghai R."/>
            <person name="Kavagutti S V."/>
        </authorList>
    </citation>
    <scope>NUCLEOTIDE SEQUENCE</scope>
</reference>
<dbReference type="CDD" id="cd00093">
    <property type="entry name" value="HTH_XRE"/>
    <property type="match status" value="1"/>
</dbReference>
<accession>A0A6J7FT21</accession>
<evidence type="ECO:0000256" key="1">
    <source>
        <dbReference type="SAM" id="MobiDB-lite"/>
    </source>
</evidence>